<reference evidence="8" key="1">
    <citation type="submission" date="2020-10" db="EMBL/GenBank/DDBJ databases">
        <authorList>
            <person name="Lu T."/>
            <person name="Wang Q."/>
            <person name="Han X."/>
        </authorList>
    </citation>
    <scope>NUCLEOTIDE SEQUENCE</scope>
    <source>
        <strain evidence="8">WQ 366</strain>
    </source>
</reference>
<dbReference type="Proteomes" id="UP001165302">
    <property type="component" value="Unassembled WGS sequence"/>
</dbReference>
<dbReference type="InterPro" id="IPR027379">
    <property type="entry name" value="CLS_N"/>
</dbReference>
<keyword evidence="4 6" id="KW-1133">Transmembrane helix</keyword>
<evidence type="ECO:0000256" key="3">
    <source>
        <dbReference type="ARBA" id="ARBA00022692"/>
    </source>
</evidence>
<evidence type="ECO:0000256" key="4">
    <source>
        <dbReference type="ARBA" id="ARBA00022989"/>
    </source>
</evidence>
<keyword evidence="3 6" id="KW-0812">Transmembrane</keyword>
<dbReference type="Pfam" id="PF13396">
    <property type="entry name" value="PLDc_N"/>
    <property type="match status" value="1"/>
</dbReference>
<evidence type="ECO:0000256" key="6">
    <source>
        <dbReference type="SAM" id="Phobius"/>
    </source>
</evidence>
<protein>
    <submittedName>
        <fullName evidence="8">PLDc N-terminal domain-containing protein</fullName>
    </submittedName>
</protein>
<gene>
    <name evidence="8" type="ORF">IPZ78_06395</name>
</gene>
<sequence length="72" mass="8583">MNLLFFNLTGIDIMILMIPSILFLYSFYKLIVDKYLTANERLFWIIIFLIFNILGAIAYWVWGNNKKRTITS</sequence>
<feature type="transmembrane region" description="Helical" evidence="6">
    <location>
        <begin position="6"/>
        <end position="30"/>
    </location>
</feature>
<feature type="domain" description="Cardiolipin synthase N-terminal" evidence="7">
    <location>
        <begin position="21"/>
        <end position="63"/>
    </location>
</feature>
<evidence type="ECO:0000313" key="8">
    <source>
        <dbReference type="EMBL" id="MCA5004783.1"/>
    </source>
</evidence>
<dbReference type="EMBL" id="JADEYP010000009">
    <property type="protein sequence ID" value="MCA5004783.1"/>
    <property type="molecule type" value="Genomic_DNA"/>
</dbReference>
<keyword evidence="2" id="KW-1003">Cell membrane</keyword>
<comment type="subcellular location">
    <subcellularLocation>
        <location evidence="1">Cell membrane</location>
        <topology evidence="1">Multi-pass membrane protein</topology>
    </subcellularLocation>
</comment>
<organism evidence="8 9">
    <name type="scientific">Sphingobacterium bovistauri</name>
    <dbReference type="NCBI Taxonomy" id="2781959"/>
    <lineage>
        <taxon>Bacteria</taxon>
        <taxon>Pseudomonadati</taxon>
        <taxon>Bacteroidota</taxon>
        <taxon>Sphingobacteriia</taxon>
        <taxon>Sphingobacteriales</taxon>
        <taxon>Sphingobacteriaceae</taxon>
        <taxon>Sphingobacterium</taxon>
    </lineage>
</organism>
<evidence type="ECO:0000256" key="1">
    <source>
        <dbReference type="ARBA" id="ARBA00004651"/>
    </source>
</evidence>
<feature type="transmembrane region" description="Helical" evidence="6">
    <location>
        <begin position="42"/>
        <end position="62"/>
    </location>
</feature>
<accession>A0ABS7Z3Q7</accession>
<comment type="caution">
    <text evidence="8">The sequence shown here is derived from an EMBL/GenBank/DDBJ whole genome shotgun (WGS) entry which is preliminary data.</text>
</comment>
<evidence type="ECO:0000259" key="7">
    <source>
        <dbReference type="Pfam" id="PF13396"/>
    </source>
</evidence>
<evidence type="ECO:0000256" key="2">
    <source>
        <dbReference type="ARBA" id="ARBA00022475"/>
    </source>
</evidence>
<evidence type="ECO:0000313" key="9">
    <source>
        <dbReference type="Proteomes" id="UP001165302"/>
    </source>
</evidence>
<proteinExistence type="predicted"/>
<name>A0ABS7Z3Q7_9SPHI</name>
<keyword evidence="9" id="KW-1185">Reference proteome</keyword>
<evidence type="ECO:0000256" key="5">
    <source>
        <dbReference type="ARBA" id="ARBA00023136"/>
    </source>
</evidence>
<keyword evidence="5 6" id="KW-0472">Membrane</keyword>